<name>A0A1Y2EJ09_9PEZI</name>
<dbReference type="AlphaFoldDB" id="A0A1Y2EJ09"/>
<feature type="region of interest" description="Disordered" evidence="1">
    <location>
        <begin position="84"/>
        <end position="110"/>
    </location>
</feature>
<feature type="compositionally biased region" description="Low complexity" evidence="1">
    <location>
        <begin position="20"/>
        <end position="32"/>
    </location>
</feature>
<reference evidence="2 3" key="1">
    <citation type="submission" date="2016-07" db="EMBL/GenBank/DDBJ databases">
        <title>Pervasive Adenine N6-methylation of Active Genes in Fungi.</title>
        <authorList>
            <consortium name="DOE Joint Genome Institute"/>
            <person name="Mondo S.J."/>
            <person name="Dannebaum R.O."/>
            <person name="Kuo R.C."/>
            <person name="Labutti K."/>
            <person name="Haridas S."/>
            <person name="Kuo A."/>
            <person name="Salamov A."/>
            <person name="Ahrendt S.R."/>
            <person name="Lipzen A."/>
            <person name="Sullivan W."/>
            <person name="Andreopoulos W.B."/>
            <person name="Clum A."/>
            <person name="Lindquist E."/>
            <person name="Daum C."/>
            <person name="Ramamoorthy G.K."/>
            <person name="Gryganskyi A."/>
            <person name="Culley D."/>
            <person name="Magnuson J.K."/>
            <person name="James T.Y."/>
            <person name="O'Malley M.A."/>
            <person name="Stajich J.E."/>
            <person name="Spatafora J.W."/>
            <person name="Visel A."/>
            <person name="Grigoriev I.V."/>
        </authorList>
    </citation>
    <scope>NUCLEOTIDE SEQUENCE [LARGE SCALE GENOMIC DNA]</scope>
    <source>
        <strain evidence="2 3">CBS 129021</strain>
    </source>
</reference>
<sequence>MHAFYSIPPNAANREIQGQMETPSSSSESMTPEPHKSDLHSTQWTQTHGGHVPFQQVDVETWGHIWPPPPTKPPTLSTFELNEKQERNEQQSQLPPPATAVDDQGAAPHMQGAFPRHEALKRQYALLHTTYVASGLTTPTILARVLASGAQGIAIHRSILTMNAWLSDAEKRRLQKIRMAEQKMQIFRRLHGLLVDLERVRGELEPFRFVEEVWDDKAREFLILYEERMTGEKLNDLVEGEFRKGEKVEDAVERICGVWMTRRRRRSS</sequence>
<proteinExistence type="predicted"/>
<accession>A0A1Y2EJ09</accession>
<dbReference type="Proteomes" id="UP000193689">
    <property type="component" value="Unassembled WGS sequence"/>
</dbReference>
<dbReference type="EMBL" id="MCFJ01000001">
    <property type="protein sequence ID" value="ORY71304.1"/>
    <property type="molecule type" value="Genomic_DNA"/>
</dbReference>
<dbReference type="RefSeq" id="XP_040720896.1">
    <property type="nucleotide sequence ID" value="XM_040865143.1"/>
</dbReference>
<comment type="caution">
    <text evidence="2">The sequence shown here is derived from an EMBL/GenBank/DDBJ whole genome shotgun (WGS) entry which is preliminary data.</text>
</comment>
<keyword evidence="3" id="KW-1185">Reference proteome</keyword>
<feature type="region of interest" description="Disordered" evidence="1">
    <location>
        <begin position="1"/>
        <end position="48"/>
    </location>
</feature>
<dbReference type="InParanoid" id="A0A1Y2EJ09"/>
<evidence type="ECO:0000313" key="3">
    <source>
        <dbReference type="Proteomes" id="UP000193689"/>
    </source>
</evidence>
<dbReference type="GeneID" id="63781355"/>
<evidence type="ECO:0000313" key="2">
    <source>
        <dbReference type="EMBL" id="ORY71304.1"/>
    </source>
</evidence>
<protein>
    <submittedName>
        <fullName evidence="2">Uncharacterized protein</fullName>
    </submittedName>
</protein>
<evidence type="ECO:0000256" key="1">
    <source>
        <dbReference type="SAM" id="MobiDB-lite"/>
    </source>
</evidence>
<organism evidence="2 3">
    <name type="scientific">Pseudomassariella vexata</name>
    <dbReference type="NCBI Taxonomy" id="1141098"/>
    <lineage>
        <taxon>Eukaryota</taxon>
        <taxon>Fungi</taxon>
        <taxon>Dikarya</taxon>
        <taxon>Ascomycota</taxon>
        <taxon>Pezizomycotina</taxon>
        <taxon>Sordariomycetes</taxon>
        <taxon>Xylariomycetidae</taxon>
        <taxon>Amphisphaeriales</taxon>
        <taxon>Pseudomassariaceae</taxon>
        <taxon>Pseudomassariella</taxon>
    </lineage>
</organism>
<gene>
    <name evidence="2" type="ORF">BCR38DRAFT_519733</name>
</gene>